<proteinExistence type="predicted"/>
<evidence type="ECO:0000313" key="3">
    <source>
        <dbReference type="EMBL" id="QBM89828.1"/>
    </source>
</evidence>
<feature type="region of interest" description="Disordered" evidence="1">
    <location>
        <begin position="77"/>
        <end position="99"/>
    </location>
</feature>
<reference evidence="4" key="1">
    <citation type="submission" date="2019-03" db="EMBL/GenBank/DDBJ databases">
        <title>Snf2 controls pulcherriminic acid biosynthesis and connects pigmentation and antifungal activity of the yeast Metschnikowia pulcherrima.</title>
        <authorList>
            <person name="Gore-Lloyd D."/>
            <person name="Sumann I."/>
            <person name="Brachmann A.O."/>
            <person name="Schneeberger K."/>
            <person name="Ortiz-Merino R.A."/>
            <person name="Moreno-Beltran M."/>
            <person name="Schlaefli M."/>
            <person name="Kirner P."/>
            <person name="Santos Kron A."/>
            <person name="Wolfe K.H."/>
            <person name="Piel J."/>
            <person name="Ahrens C.H."/>
            <person name="Henk D."/>
            <person name="Freimoser F.M."/>
        </authorList>
    </citation>
    <scope>NUCLEOTIDE SEQUENCE [LARGE SCALE GENOMIC DNA]</scope>
    <source>
        <strain evidence="4">APC 1.2</strain>
    </source>
</reference>
<organism evidence="3 4">
    <name type="scientific">Metschnikowia aff. pulcherrima</name>
    <dbReference type="NCBI Taxonomy" id="2163413"/>
    <lineage>
        <taxon>Eukaryota</taxon>
        <taxon>Fungi</taxon>
        <taxon>Dikarya</taxon>
        <taxon>Ascomycota</taxon>
        <taxon>Saccharomycotina</taxon>
        <taxon>Pichiomycetes</taxon>
        <taxon>Metschnikowiaceae</taxon>
        <taxon>Metschnikowia</taxon>
    </lineage>
</organism>
<protein>
    <submittedName>
        <fullName evidence="3">Uncharacterized protein</fullName>
    </submittedName>
</protein>
<dbReference type="EMBL" id="CP034460">
    <property type="protein sequence ID" value="QBM89828.1"/>
    <property type="molecule type" value="Genomic_DNA"/>
</dbReference>
<dbReference type="Proteomes" id="UP000292447">
    <property type="component" value="Chromosome V"/>
</dbReference>
<gene>
    <name evidence="3" type="ORF">METSCH_E00620</name>
</gene>
<keyword evidence="4" id="KW-1185">Reference proteome</keyword>
<evidence type="ECO:0000256" key="2">
    <source>
        <dbReference type="SAM" id="SignalP"/>
    </source>
</evidence>
<feature type="chain" id="PRO_5020884479" evidence="2">
    <location>
        <begin position="19"/>
        <end position="385"/>
    </location>
</feature>
<dbReference type="AlphaFoldDB" id="A0A4P6XUE8"/>
<name>A0A4P6XUE8_9ASCO</name>
<sequence>MKSLIVAVLLATSVAAMALNDTVGRDSATPKNPNDRKYYKLLNRVFENSAKQDGIWVRDLESQNEIKIGSDLEFAATPPEPIERKVSENNTSAPVAELGDSFKEKAKVLDRKRKDSENKTNRPDPAVSETRGLWDFLGPVFAKFKQLACPNKRESVLPPLLSNSSSNASFGLAGEPLYASNDESEPLHESLANQIRELSESMGKFVETGELDLLRLLDFKRRVKDIASQFERSDLSLKTAKDVQKPLEVLKTHMGILYKAAEWLCSSTSQNPQLCAHFYFSTYLIEVNYLNMKAETLLLEVLFSSSPNEVNRAGVRDLKTIYENLDSVDTQAWRDIKELSGLHKLLKDIREMLTNSEFLVNKKAAEISDADDSDYDKVISDPGNP</sequence>
<feature type="region of interest" description="Disordered" evidence="1">
    <location>
        <begin position="109"/>
        <end position="128"/>
    </location>
</feature>
<evidence type="ECO:0000313" key="4">
    <source>
        <dbReference type="Proteomes" id="UP000292447"/>
    </source>
</evidence>
<feature type="compositionally biased region" description="Basic and acidic residues" evidence="1">
    <location>
        <begin position="109"/>
        <end position="122"/>
    </location>
</feature>
<keyword evidence="2" id="KW-0732">Signal</keyword>
<feature type="signal peptide" evidence="2">
    <location>
        <begin position="1"/>
        <end position="18"/>
    </location>
</feature>
<evidence type="ECO:0000256" key="1">
    <source>
        <dbReference type="SAM" id="MobiDB-lite"/>
    </source>
</evidence>
<accession>A0A4P6XUE8</accession>